<name>A0A197JIJ7_9FUNG</name>
<dbReference type="GO" id="GO:0090656">
    <property type="term" value="P:t-circle formation"/>
    <property type="evidence" value="ECO:0007669"/>
    <property type="project" value="TreeGrafter"/>
</dbReference>
<dbReference type="STRING" id="1314771.A0A197JIJ7"/>
<evidence type="ECO:0000313" key="9">
    <source>
        <dbReference type="Proteomes" id="UP000078512"/>
    </source>
</evidence>
<dbReference type="GO" id="GO:0140664">
    <property type="term" value="F:ATP-dependent DNA damage sensor activity"/>
    <property type="evidence" value="ECO:0007669"/>
    <property type="project" value="InterPro"/>
</dbReference>
<dbReference type="GO" id="GO:0000722">
    <property type="term" value="P:telomere maintenance via recombination"/>
    <property type="evidence" value="ECO:0007669"/>
    <property type="project" value="TreeGrafter"/>
</dbReference>
<dbReference type="PANTHER" id="PTHR46487:SF1">
    <property type="entry name" value="DNA REPAIR PROTEIN XRCC3"/>
    <property type="match status" value="1"/>
</dbReference>
<reference evidence="8 9" key="1">
    <citation type="submission" date="2016-05" db="EMBL/GenBank/DDBJ databases">
        <title>Genome sequencing reveals origins of a unique bacterial endosymbiosis in the earliest lineages of terrestrial Fungi.</title>
        <authorList>
            <consortium name="DOE Joint Genome Institute"/>
            <person name="Uehling J."/>
            <person name="Gryganskyi A."/>
            <person name="Hameed K."/>
            <person name="Tschaplinski T."/>
            <person name="Misztal P."/>
            <person name="Wu S."/>
            <person name="Desiro A."/>
            <person name="Vande Pol N."/>
            <person name="Du Z.-Y."/>
            <person name="Zienkiewicz A."/>
            <person name="Zienkiewicz K."/>
            <person name="Morin E."/>
            <person name="Tisserant E."/>
            <person name="Splivallo R."/>
            <person name="Hainaut M."/>
            <person name="Henrissat B."/>
            <person name="Ohm R."/>
            <person name="Kuo A."/>
            <person name="Yan J."/>
            <person name="Lipzen A."/>
            <person name="Nolan M."/>
            <person name="Labutti K."/>
            <person name="Barry K."/>
            <person name="Goldstein A."/>
            <person name="Labbe J."/>
            <person name="Schadt C."/>
            <person name="Tuskan G."/>
            <person name="Grigoriev I."/>
            <person name="Martin F."/>
            <person name="Vilgalys R."/>
            <person name="Bonito G."/>
        </authorList>
    </citation>
    <scope>NUCLEOTIDE SEQUENCE [LARGE SCALE GENOMIC DNA]</scope>
    <source>
        <strain evidence="8 9">AG-77</strain>
    </source>
</reference>
<dbReference type="AlphaFoldDB" id="A0A197JIJ7"/>
<keyword evidence="2" id="KW-0547">Nucleotide-binding</keyword>
<dbReference type="GO" id="GO:0033065">
    <property type="term" value="C:Rad51C-XRCC3 complex"/>
    <property type="evidence" value="ECO:0007669"/>
    <property type="project" value="TreeGrafter"/>
</dbReference>
<evidence type="ECO:0000259" key="7">
    <source>
        <dbReference type="PROSITE" id="PS50162"/>
    </source>
</evidence>
<evidence type="ECO:0000313" key="8">
    <source>
        <dbReference type="EMBL" id="OAQ24970.1"/>
    </source>
</evidence>
<keyword evidence="9" id="KW-1185">Reference proteome</keyword>
<dbReference type="InterPro" id="IPR020588">
    <property type="entry name" value="RecA_ATP-bd"/>
</dbReference>
<dbReference type="InterPro" id="IPR047348">
    <property type="entry name" value="XRCC3-like_C"/>
</dbReference>
<organism evidence="8 9">
    <name type="scientific">Linnemannia elongata AG-77</name>
    <dbReference type="NCBI Taxonomy" id="1314771"/>
    <lineage>
        <taxon>Eukaryota</taxon>
        <taxon>Fungi</taxon>
        <taxon>Fungi incertae sedis</taxon>
        <taxon>Mucoromycota</taxon>
        <taxon>Mortierellomycotina</taxon>
        <taxon>Mortierellomycetes</taxon>
        <taxon>Mortierellales</taxon>
        <taxon>Mortierellaceae</taxon>
        <taxon>Linnemannia</taxon>
    </lineage>
</organism>
<feature type="domain" description="RecA family profile 1" evidence="7">
    <location>
        <begin position="97"/>
        <end position="321"/>
    </location>
</feature>
<dbReference type="InterPro" id="IPR027417">
    <property type="entry name" value="P-loop_NTPase"/>
</dbReference>
<dbReference type="Proteomes" id="UP000078512">
    <property type="component" value="Unassembled WGS sequence"/>
</dbReference>
<keyword evidence="5" id="KW-0234">DNA repair</keyword>
<accession>A0A197JIJ7</accession>
<dbReference type="GO" id="GO:0061982">
    <property type="term" value="P:meiosis I cell cycle process"/>
    <property type="evidence" value="ECO:0007669"/>
    <property type="project" value="UniProtKB-ARBA"/>
</dbReference>
<dbReference type="GO" id="GO:0005657">
    <property type="term" value="C:replication fork"/>
    <property type="evidence" value="ECO:0007669"/>
    <property type="project" value="TreeGrafter"/>
</dbReference>
<evidence type="ECO:0000256" key="3">
    <source>
        <dbReference type="ARBA" id="ARBA00022763"/>
    </source>
</evidence>
<dbReference type="GO" id="GO:0000400">
    <property type="term" value="F:four-way junction DNA binding"/>
    <property type="evidence" value="ECO:0007669"/>
    <property type="project" value="TreeGrafter"/>
</dbReference>
<evidence type="ECO:0000256" key="5">
    <source>
        <dbReference type="ARBA" id="ARBA00023204"/>
    </source>
</evidence>
<evidence type="ECO:0000256" key="1">
    <source>
        <dbReference type="ARBA" id="ARBA00004123"/>
    </source>
</evidence>
<proteinExistence type="predicted"/>
<gene>
    <name evidence="8" type="ORF">K457DRAFT_141499</name>
</gene>
<dbReference type="OrthoDB" id="1861185at2759"/>
<protein>
    <submittedName>
        <fullName evidence="8">p-loop containing nucleoside triphosphate hydrolase protein</fullName>
    </submittedName>
</protein>
<dbReference type="PANTHER" id="PTHR46487">
    <property type="entry name" value="DNA REPAIR PROTEIN XRCC3"/>
    <property type="match status" value="1"/>
</dbReference>
<dbReference type="Gene3D" id="3.40.50.300">
    <property type="entry name" value="P-loop containing nucleotide triphosphate hydrolases"/>
    <property type="match status" value="1"/>
</dbReference>
<dbReference type="GO" id="GO:0045003">
    <property type="term" value="P:double-strand break repair via synthesis-dependent strand annealing"/>
    <property type="evidence" value="ECO:0007669"/>
    <property type="project" value="TreeGrafter"/>
</dbReference>
<dbReference type="GO" id="GO:0071140">
    <property type="term" value="P:resolution of mitotic recombination intermediates"/>
    <property type="evidence" value="ECO:0007669"/>
    <property type="project" value="TreeGrafter"/>
</dbReference>
<dbReference type="EMBL" id="KV442085">
    <property type="protein sequence ID" value="OAQ24970.1"/>
    <property type="molecule type" value="Genomic_DNA"/>
</dbReference>
<dbReference type="SUPFAM" id="SSF52540">
    <property type="entry name" value="P-loop containing nucleoside triphosphate hydrolases"/>
    <property type="match status" value="1"/>
</dbReference>
<sequence length="441" mass="48791">MTSINVLGLPTSVKDTLIKASLDTVEDLLLYTPPGLSNDIPSARYKRQQVAKGVSSGGYDRLVNLTPSEFAFAYDQAAAHIFENKIAYGSAHDLLQDESWLSLGDPVLDAAVGGKGIMTRTITEIAGESAVGKTQLCLQLCLTVQLPESMGGLDGSVVWLSTEGKFPYNRLESMISQFVEKHRDDVPDMDADIIRENIYYDSMADQETQLHIFNYQLPILVHDTYLNQEDDDDKEENQEEEQPSVLRKKPIKLIIIDSITNNFRSELTVGNSAPDQAGNQGSKAGFRSSILQRSADICEIGLRLRTLADQYGLAVVCVNQVTDVIAADSTFHPPPLSFRPLLQTRDFPPAFYETGKMKKPALGLVWENTINARLVLQRTRLPDPYETDGYAQSASREPPRTLSVVFAPWSGHNRSSDPSQPGHCWYKIDETGVVGISTSNY</sequence>
<dbReference type="CDD" id="cd19491">
    <property type="entry name" value="XRCC3"/>
    <property type="match status" value="1"/>
</dbReference>
<comment type="subcellular location">
    <subcellularLocation>
        <location evidence="1">Nucleus</location>
    </subcellularLocation>
</comment>
<dbReference type="InterPro" id="IPR013632">
    <property type="entry name" value="Rad51_C"/>
</dbReference>
<dbReference type="PROSITE" id="PS50162">
    <property type="entry name" value="RECA_2"/>
    <property type="match status" value="1"/>
</dbReference>
<evidence type="ECO:0000256" key="2">
    <source>
        <dbReference type="ARBA" id="ARBA00022741"/>
    </source>
</evidence>
<evidence type="ECO:0000256" key="4">
    <source>
        <dbReference type="ARBA" id="ARBA00022840"/>
    </source>
</evidence>
<dbReference type="GO" id="GO:0005524">
    <property type="term" value="F:ATP binding"/>
    <property type="evidence" value="ECO:0007669"/>
    <property type="project" value="UniProtKB-KW"/>
</dbReference>
<keyword evidence="6" id="KW-0539">Nucleus</keyword>
<dbReference type="GO" id="GO:0016787">
    <property type="term" value="F:hydrolase activity"/>
    <property type="evidence" value="ECO:0007669"/>
    <property type="project" value="UniProtKB-KW"/>
</dbReference>
<evidence type="ECO:0000256" key="6">
    <source>
        <dbReference type="ARBA" id="ARBA00023242"/>
    </source>
</evidence>
<keyword evidence="8" id="KW-0378">Hydrolase</keyword>
<keyword evidence="4" id="KW-0067">ATP-binding</keyword>
<keyword evidence="3" id="KW-0227">DNA damage</keyword>
<dbReference type="Pfam" id="PF08423">
    <property type="entry name" value="Rad51"/>
    <property type="match status" value="1"/>
</dbReference>